<organism evidence="1 2">
    <name type="scientific">Legionella moravica</name>
    <dbReference type="NCBI Taxonomy" id="39962"/>
    <lineage>
        <taxon>Bacteria</taxon>
        <taxon>Pseudomonadati</taxon>
        <taxon>Pseudomonadota</taxon>
        <taxon>Gammaproteobacteria</taxon>
        <taxon>Legionellales</taxon>
        <taxon>Legionellaceae</taxon>
        <taxon>Legionella</taxon>
    </lineage>
</organism>
<reference evidence="1 2" key="1">
    <citation type="submission" date="2018-06" db="EMBL/GenBank/DDBJ databases">
        <authorList>
            <consortium name="Pathogen Informatics"/>
            <person name="Doyle S."/>
        </authorList>
    </citation>
    <scope>NUCLEOTIDE SEQUENCE [LARGE SCALE GENOMIC DNA]</scope>
    <source>
        <strain evidence="1 2">NCTC12239</strain>
    </source>
</reference>
<evidence type="ECO:0000313" key="2">
    <source>
        <dbReference type="Proteomes" id="UP000254040"/>
    </source>
</evidence>
<gene>
    <name evidence="1" type="ORF">NCTC12239_02308</name>
</gene>
<dbReference type="EMBL" id="UGOG01000001">
    <property type="protein sequence ID" value="STX63364.1"/>
    <property type="molecule type" value="Genomic_DNA"/>
</dbReference>
<sequence>MGSGSGNSGYPGSNGSGFIGYSIGSAGYSYGDSGISLFLKVTPLGCHFN</sequence>
<protein>
    <submittedName>
        <fullName evidence="1">Uncharacterized protein</fullName>
    </submittedName>
</protein>
<name>A0A378JXT2_9GAMM</name>
<proteinExistence type="predicted"/>
<dbReference type="Proteomes" id="UP000254040">
    <property type="component" value="Unassembled WGS sequence"/>
</dbReference>
<accession>A0A378JXT2</accession>
<dbReference type="AlphaFoldDB" id="A0A378JXT2"/>
<evidence type="ECO:0000313" key="1">
    <source>
        <dbReference type="EMBL" id="STX63364.1"/>
    </source>
</evidence>